<proteinExistence type="predicted"/>
<evidence type="ECO:0000313" key="3">
    <source>
        <dbReference type="Proteomes" id="UP000758603"/>
    </source>
</evidence>
<sequence length="1193" mass="135096">MENNQTVKNEVTEHIRTLIEKASSINFQGKSFVHYDKINELVTRERVTTVLKSLKVNDGRRQLLEDFVFAGTGARRLFLILASTRLLDHLSTLQQQRFNDDALPIKIVHDGAKTVVISLNTHTRHEFFSQWDMNDRDLLSLKQWELLAPKFGDKSFHFSFDADHRLPYLEREERPASDGFFGEVFLTRIHKAHLAETQWHGTVTGDSVTIAVKKAKDHKELAQFFDQEADNLQKIKVYRSPHLIKPIAAYSIGNERCLIFPWADGGNLDNYWAKLKGLNPKGADTKKVTWFIMQFVGLCSALKELHTSETENCIHGDLKPENILLFNQDGSQAILQIADLGLAAFHVEANTNMRVASGVRSGTSRYMPPEMDQHGGEKSRGRAYDIWSMGCILLELLVWFTSGYDALTRFKQRTSNYFWTKPVRDYIIHPDVESYMRLAEQKLESDSLFKDILELIRTKLLVNKANRIIARELHSKLEKIGCKCQNSPSYTASATFTYPDTKIDNRKTPPPTALISPNLEVPGQQSVVGTLPGPNLNDAATDERLEIVVVRPPDELNPGSGGTMNRELVGSTPQSCFTSVLMFQQMQSNSLHDPWQSTPDDDFARSFFEKVGWDRVKPEDHAGSPKLCSHCSTIDSSAELLPRDCDLSELQSSSFTCELCELLLDRLREAGVQPPRRITLRHTGAHIGIEGGPDLLSIYADPGSSLQQKAPLGIPRLLEPASPEHFTLLQQWLQMCDSTHSMCRRGYQEGPSNMPTRLLDVGHPLRLIDSASITADRYTALSHCWGITSQRFCTLQNNINQLKESIDFEKIPQTFQDAIIVTRGLGIKYIWIDSICIIQDDSEDWYREAAKMELVFSGAYCTLGASSSKSSVEGFLARDPPRRCLQLSVSNTCTLFVCPAIDDFHRDVELGPLNRRGWVLQERALSRRSIHYTSTQVYWECGAGVHCETLTRLRNAKAGFLGDANFPKFALEYYRDGRQLLMQDLFERYSELAFTQPTDRSVALLGLQKRMAQAFRTQGAYGIFSAYFARGLLWGRAGDPHQRMEPIVWAPGHHVPSWSWLSKLGAIKYMKLDFKKIEWATGDFKNPLVHGSPAWNGQKEENGVLPGLARPLLLVEVCHLVITFDVRDDYDFEKLRCVVVGRDKMDTWTDDQKHYALIIYPRSDINGLVYERVGVATLKASHIGDGESWVNIR</sequence>
<comment type="caution">
    <text evidence="2">The sequence shown here is derived from an EMBL/GenBank/DDBJ whole genome shotgun (WGS) entry which is preliminary data.</text>
</comment>
<dbReference type="Proteomes" id="UP000758603">
    <property type="component" value="Unassembled WGS sequence"/>
</dbReference>
<dbReference type="PANTHER" id="PTHR33112:SF10">
    <property type="entry name" value="TOL"/>
    <property type="match status" value="1"/>
</dbReference>
<dbReference type="PANTHER" id="PTHR33112">
    <property type="entry name" value="DOMAIN PROTEIN, PUTATIVE-RELATED"/>
    <property type="match status" value="1"/>
</dbReference>
<dbReference type="PROSITE" id="PS00108">
    <property type="entry name" value="PROTEIN_KINASE_ST"/>
    <property type="match status" value="1"/>
</dbReference>
<dbReference type="PROSITE" id="PS50011">
    <property type="entry name" value="PROTEIN_KINASE_DOM"/>
    <property type="match status" value="1"/>
</dbReference>
<accession>A0A9P8RFG2</accession>
<dbReference type="Pfam" id="PF00069">
    <property type="entry name" value="Pkinase"/>
    <property type="match status" value="1"/>
</dbReference>
<dbReference type="EMBL" id="JAGPXC010000012">
    <property type="protein sequence ID" value="KAH6645033.1"/>
    <property type="molecule type" value="Genomic_DNA"/>
</dbReference>
<dbReference type="GeneID" id="70138249"/>
<feature type="domain" description="Protein kinase" evidence="1">
    <location>
        <begin position="170"/>
        <end position="477"/>
    </location>
</feature>
<dbReference type="GO" id="GO:0005524">
    <property type="term" value="F:ATP binding"/>
    <property type="evidence" value="ECO:0007669"/>
    <property type="project" value="InterPro"/>
</dbReference>
<dbReference type="InterPro" id="IPR000719">
    <property type="entry name" value="Prot_kinase_dom"/>
</dbReference>
<organism evidence="2 3">
    <name type="scientific">Truncatella angustata</name>
    <dbReference type="NCBI Taxonomy" id="152316"/>
    <lineage>
        <taxon>Eukaryota</taxon>
        <taxon>Fungi</taxon>
        <taxon>Dikarya</taxon>
        <taxon>Ascomycota</taxon>
        <taxon>Pezizomycotina</taxon>
        <taxon>Sordariomycetes</taxon>
        <taxon>Xylariomycetidae</taxon>
        <taxon>Amphisphaeriales</taxon>
        <taxon>Sporocadaceae</taxon>
        <taxon>Truncatella</taxon>
    </lineage>
</organism>
<dbReference type="SUPFAM" id="SSF56112">
    <property type="entry name" value="Protein kinase-like (PK-like)"/>
    <property type="match status" value="1"/>
</dbReference>
<dbReference type="CDD" id="cd00180">
    <property type="entry name" value="PKc"/>
    <property type="match status" value="1"/>
</dbReference>
<gene>
    <name evidence="2" type="ORF">BKA67DRAFT_696780</name>
</gene>
<dbReference type="GO" id="GO:0004672">
    <property type="term" value="F:protein kinase activity"/>
    <property type="evidence" value="ECO:0007669"/>
    <property type="project" value="InterPro"/>
</dbReference>
<dbReference type="Pfam" id="PF06985">
    <property type="entry name" value="HET"/>
    <property type="match status" value="1"/>
</dbReference>
<evidence type="ECO:0000259" key="1">
    <source>
        <dbReference type="PROSITE" id="PS50011"/>
    </source>
</evidence>
<dbReference type="AlphaFoldDB" id="A0A9P8RFG2"/>
<dbReference type="SMART" id="SM00220">
    <property type="entry name" value="S_TKc"/>
    <property type="match status" value="1"/>
</dbReference>
<dbReference type="InterPro" id="IPR011009">
    <property type="entry name" value="Kinase-like_dom_sf"/>
</dbReference>
<evidence type="ECO:0000313" key="2">
    <source>
        <dbReference type="EMBL" id="KAH6645033.1"/>
    </source>
</evidence>
<name>A0A9P8RFG2_9PEZI</name>
<dbReference type="Gene3D" id="1.10.510.10">
    <property type="entry name" value="Transferase(Phosphotransferase) domain 1"/>
    <property type="match status" value="1"/>
</dbReference>
<dbReference type="OrthoDB" id="5125733at2759"/>
<dbReference type="RefSeq" id="XP_045951547.1">
    <property type="nucleotide sequence ID" value="XM_046109358.1"/>
</dbReference>
<protein>
    <recommendedName>
        <fullName evidence="1">Protein kinase domain-containing protein</fullName>
    </recommendedName>
</protein>
<dbReference type="InterPro" id="IPR008271">
    <property type="entry name" value="Ser/Thr_kinase_AS"/>
</dbReference>
<keyword evidence="3" id="KW-1185">Reference proteome</keyword>
<reference evidence="2" key="1">
    <citation type="journal article" date="2021" name="Nat. Commun.">
        <title>Genetic determinants of endophytism in the Arabidopsis root mycobiome.</title>
        <authorList>
            <person name="Mesny F."/>
            <person name="Miyauchi S."/>
            <person name="Thiergart T."/>
            <person name="Pickel B."/>
            <person name="Atanasova L."/>
            <person name="Karlsson M."/>
            <person name="Huettel B."/>
            <person name="Barry K.W."/>
            <person name="Haridas S."/>
            <person name="Chen C."/>
            <person name="Bauer D."/>
            <person name="Andreopoulos W."/>
            <person name="Pangilinan J."/>
            <person name="LaButti K."/>
            <person name="Riley R."/>
            <person name="Lipzen A."/>
            <person name="Clum A."/>
            <person name="Drula E."/>
            <person name="Henrissat B."/>
            <person name="Kohler A."/>
            <person name="Grigoriev I.V."/>
            <person name="Martin F.M."/>
            <person name="Hacquard S."/>
        </authorList>
    </citation>
    <scope>NUCLEOTIDE SEQUENCE</scope>
    <source>
        <strain evidence="2">MPI-SDFR-AT-0073</strain>
    </source>
</reference>
<dbReference type="InterPro" id="IPR010730">
    <property type="entry name" value="HET"/>
</dbReference>